<feature type="domain" description="LYR motif-containing protein Cup1-like N-terminal" evidence="1">
    <location>
        <begin position="22"/>
        <end position="100"/>
    </location>
</feature>
<dbReference type="Proteomes" id="UP001150569">
    <property type="component" value="Unassembled WGS sequence"/>
</dbReference>
<proteinExistence type="predicted"/>
<gene>
    <name evidence="2" type="ORF">IWQ60_010799</name>
</gene>
<evidence type="ECO:0000313" key="3">
    <source>
        <dbReference type="Proteomes" id="UP001150569"/>
    </source>
</evidence>
<dbReference type="InterPro" id="IPR046896">
    <property type="entry name" value="Cup1-like_N"/>
</dbReference>
<dbReference type="OrthoDB" id="2571149at2759"/>
<reference evidence="2" key="1">
    <citation type="submission" date="2022-07" db="EMBL/GenBank/DDBJ databases">
        <title>Phylogenomic reconstructions and comparative analyses of Kickxellomycotina fungi.</title>
        <authorList>
            <person name="Reynolds N.K."/>
            <person name="Stajich J.E."/>
            <person name="Barry K."/>
            <person name="Grigoriev I.V."/>
            <person name="Crous P."/>
            <person name="Smith M.E."/>
        </authorList>
    </citation>
    <scope>NUCLEOTIDE SEQUENCE</scope>
    <source>
        <strain evidence="2">RSA 861</strain>
    </source>
</reference>
<dbReference type="AlphaFoldDB" id="A0A9W7ZTI3"/>
<evidence type="ECO:0000313" key="2">
    <source>
        <dbReference type="EMBL" id="KAJ1910160.1"/>
    </source>
</evidence>
<accession>A0A9W7ZTI3</accession>
<sequence length="280" mass="32543">MLSRPGEFFRHTVKHRSNVLGLYRGLLRLAYRLPDNVQVTYVRNWTRERFRFNRHTQGHRLLARCQAEADQARERLTRAVQGDPAERRLISDLAYGRFGRVFDTIQRIKAHHDPRKWCRNLDLRSGRSRKRDPHPAYRIPMDVRVFTPPARATGTDLLAFDPPRVPAHPVIYDCITNSGFTFKRIQGMRQPRRLSVRINRHNLRLQALVDARKTFTDLLDYAQDEDAWLASVGQTGGYETTNAELLALINESFNKLNAQSVATSNDYIIYRDQLYGGILD</sequence>
<comment type="caution">
    <text evidence="2">The sequence shown here is derived from an EMBL/GenBank/DDBJ whole genome shotgun (WGS) entry which is preliminary data.</text>
</comment>
<evidence type="ECO:0000259" key="1">
    <source>
        <dbReference type="Pfam" id="PF20263"/>
    </source>
</evidence>
<keyword evidence="3" id="KW-1185">Reference proteome</keyword>
<organism evidence="2 3">
    <name type="scientific">Tieghemiomyces parasiticus</name>
    <dbReference type="NCBI Taxonomy" id="78921"/>
    <lineage>
        <taxon>Eukaryota</taxon>
        <taxon>Fungi</taxon>
        <taxon>Fungi incertae sedis</taxon>
        <taxon>Zoopagomycota</taxon>
        <taxon>Kickxellomycotina</taxon>
        <taxon>Dimargaritomycetes</taxon>
        <taxon>Dimargaritales</taxon>
        <taxon>Dimargaritaceae</taxon>
        <taxon>Tieghemiomyces</taxon>
    </lineage>
</organism>
<name>A0A9W7ZTI3_9FUNG</name>
<protein>
    <recommendedName>
        <fullName evidence="1">LYR motif-containing protein Cup1-like N-terminal domain-containing protein</fullName>
    </recommendedName>
</protein>
<dbReference type="EMBL" id="JANBPT010001088">
    <property type="protein sequence ID" value="KAJ1910160.1"/>
    <property type="molecule type" value="Genomic_DNA"/>
</dbReference>
<dbReference type="Pfam" id="PF20263">
    <property type="entry name" value="LYRM2-like"/>
    <property type="match status" value="1"/>
</dbReference>